<comment type="caution">
    <text evidence="3">The sequence shown here is derived from an EMBL/GenBank/DDBJ whole genome shotgun (WGS) entry which is preliminary data.</text>
</comment>
<feature type="domain" description="Carrier" evidence="2">
    <location>
        <begin position="27"/>
        <end position="105"/>
    </location>
</feature>
<evidence type="ECO:0000259" key="2">
    <source>
        <dbReference type="PROSITE" id="PS50075"/>
    </source>
</evidence>
<dbReference type="InterPro" id="IPR009081">
    <property type="entry name" value="PP-bd_ACP"/>
</dbReference>
<dbReference type="InterPro" id="IPR036736">
    <property type="entry name" value="ACP-like_sf"/>
</dbReference>
<dbReference type="SUPFAM" id="SSF47336">
    <property type="entry name" value="ACP-like"/>
    <property type="match status" value="1"/>
</dbReference>
<accession>A0ABP8C279</accession>
<organism evidence="3 4">
    <name type="scientific">Actinomadura meridiana</name>
    <dbReference type="NCBI Taxonomy" id="559626"/>
    <lineage>
        <taxon>Bacteria</taxon>
        <taxon>Bacillati</taxon>
        <taxon>Actinomycetota</taxon>
        <taxon>Actinomycetes</taxon>
        <taxon>Streptosporangiales</taxon>
        <taxon>Thermomonosporaceae</taxon>
        <taxon>Actinomadura</taxon>
    </lineage>
</organism>
<dbReference type="Gene3D" id="1.10.1200.10">
    <property type="entry name" value="ACP-like"/>
    <property type="match status" value="1"/>
</dbReference>
<sequence>MAGAEARRHARPPPIPDLKKGRVMHSEEVSARIGAFIREKYVGADDGEVTDTTALIALGILDSLNTVLLLGFIREELGVVVPAQEINAANFKNIQAITALVCGLANATAS</sequence>
<gene>
    <name evidence="3" type="ORF">GCM10022254_31830</name>
</gene>
<evidence type="ECO:0000256" key="1">
    <source>
        <dbReference type="SAM" id="MobiDB-lite"/>
    </source>
</evidence>
<evidence type="ECO:0000313" key="4">
    <source>
        <dbReference type="Proteomes" id="UP001501710"/>
    </source>
</evidence>
<keyword evidence="4" id="KW-1185">Reference proteome</keyword>
<dbReference type="EMBL" id="BAABAS010000006">
    <property type="protein sequence ID" value="GAA4232308.1"/>
    <property type="molecule type" value="Genomic_DNA"/>
</dbReference>
<dbReference type="RefSeq" id="WP_344896753.1">
    <property type="nucleotide sequence ID" value="NZ_BAABAS010000006.1"/>
</dbReference>
<evidence type="ECO:0000313" key="3">
    <source>
        <dbReference type="EMBL" id="GAA4232308.1"/>
    </source>
</evidence>
<dbReference type="Proteomes" id="UP001501710">
    <property type="component" value="Unassembled WGS sequence"/>
</dbReference>
<reference evidence="4" key="1">
    <citation type="journal article" date="2019" name="Int. J. Syst. Evol. Microbiol.">
        <title>The Global Catalogue of Microorganisms (GCM) 10K type strain sequencing project: providing services to taxonomists for standard genome sequencing and annotation.</title>
        <authorList>
            <consortium name="The Broad Institute Genomics Platform"/>
            <consortium name="The Broad Institute Genome Sequencing Center for Infectious Disease"/>
            <person name="Wu L."/>
            <person name="Ma J."/>
        </authorList>
    </citation>
    <scope>NUCLEOTIDE SEQUENCE [LARGE SCALE GENOMIC DNA]</scope>
    <source>
        <strain evidence="4">JCM 17440</strain>
    </source>
</reference>
<name>A0ABP8C279_9ACTN</name>
<dbReference type="Pfam" id="PF00550">
    <property type="entry name" value="PP-binding"/>
    <property type="match status" value="1"/>
</dbReference>
<feature type="region of interest" description="Disordered" evidence="1">
    <location>
        <begin position="1"/>
        <end position="21"/>
    </location>
</feature>
<protein>
    <recommendedName>
        <fullName evidence="2">Carrier domain-containing protein</fullName>
    </recommendedName>
</protein>
<dbReference type="PROSITE" id="PS50075">
    <property type="entry name" value="CARRIER"/>
    <property type="match status" value="1"/>
</dbReference>
<proteinExistence type="predicted"/>